<dbReference type="EMBL" id="JAVRQI010000020">
    <property type="protein sequence ID" value="MDT1064294.1"/>
    <property type="molecule type" value="Genomic_DNA"/>
</dbReference>
<evidence type="ECO:0000313" key="6">
    <source>
        <dbReference type="EMBL" id="MDT1064294.1"/>
    </source>
</evidence>
<feature type="active site" description="Proton acceptor" evidence="4">
    <location>
        <position position="195"/>
    </location>
</feature>
<keyword evidence="1 4" id="KW-0378">Hydrolase</keyword>
<dbReference type="InterPro" id="IPR016035">
    <property type="entry name" value="Acyl_Trfase/lysoPLipase"/>
</dbReference>
<evidence type="ECO:0000256" key="4">
    <source>
        <dbReference type="PROSITE-ProRule" id="PRU01161"/>
    </source>
</evidence>
<reference evidence="7" key="1">
    <citation type="submission" date="2023-07" db="EMBL/GenBank/DDBJ databases">
        <title>Characterization of two Paracoccaceae strains isolated from Phycosphere and proposal of Xinfangfangia lacusdiani sp. nov.</title>
        <authorList>
            <person name="Deng Y."/>
            <person name="Zhang Y.Q."/>
        </authorList>
    </citation>
    <scope>NUCLEOTIDE SEQUENCE [LARGE SCALE GENOMIC DNA]</scope>
    <source>
        <strain evidence="7">CPCC 101403</strain>
    </source>
</reference>
<feature type="short sequence motif" description="GXGXXG" evidence="4">
    <location>
        <begin position="14"/>
        <end position="19"/>
    </location>
</feature>
<keyword evidence="3 4" id="KW-0443">Lipid metabolism</keyword>
<accession>A0ABU3EJ65</accession>
<dbReference type="Gene3D" id="3.40.1090.10">
    <property type="entry name" value="Cytosolic phospholipase A2 catalytic domain"/>
    <property type="match status" value="2"/>
</dbReference>
<evidence type="ECO:0000256" key="3">
    <source>
        <dbReference type="ARBA" id="ARBA00023098"/>
    </source>
</evidence>
<feature type="domain" description="PNPLA" evidence="5">
    <location>
        <begin position="10"/>
        <end position="208"/>
    </location>
</feature>
<protein>
    <submittedName>
        <fullName evidence="6">Patatin-like phospholipase family protein</fullName>
    </submittedName>
</protein>
<keyword evidence="7" id="KW-1185">Reference proteome</keyword>
<feature type="short sequence motif" description="GXSXG" evidence="4">
    <location>
        <begin position="42"/>
        <end position="46"/>
    </location>
</feature>
<dbReference type="RefSeq" id="WP_311761382.1">
    <property type="nucleotide sequence ID" value="NZ_JAVRQI010000020.1"/>
</dbReference>
<evidence type="ECO:0000256" key="2">
    <source>
        <dbReference type="ARBA" id="ARBA00022963"/>
    </source>
</evidence>
<proteinExistence type="predicted"/>
<dbReference type="PANTHER" id="PTHR14226">
    <property type="entry name" value="NEUROPATHY TARGET ESTERASE/SWISS CHEESE D.MELANOGASTER"/>
    <property type="match status" value="1"/>
</dbReference>
<feature type="active site" description="Nucleophile" evidence="4">
    <location>
        <position position="44"/>
    </location>
</feature>
<dbReference type="Proteomes" id="UP001251085">
    <property type="component" value="Unassembled WGS sequence"/>
</dbReference>
<name>A0ABU3EJ65_9RHOB</name>
<dbReference type="SUPFAM" id="SSF52151">
    <property type="entry name" value="FabD/lysophospholipase-like"/>
    <property type="match status" value="1"/>
</dbReference>
<dbReference type="PROSITE" id="PS51635">
    <property type="entry name" value="PNPLA"/>
    <property type="match status" value="1"/>
</dbReference>
<dbReference type="InterPro" id="IPR050301">
    <property type="entry name" value="NTE"/>
</dbReference>
<evidence type="ECO:0000313" key="7">
    <source>
        <dbReference type="Proteomes" id="UP001251085"/>
    </source>
</evidence>
<dbReference type="Pfam" id="PF01734">
    <property type="entry name" value="Patatin"/>
    <property type="match status" value="1"/>
</dbReference>
<evidence type="ECO:0000256" key="1">
    <source>
        <dbReference type="ARBA" id="ARBA00022801"/>
    </source>
</evidence>
<comment type="caution">
    <text evidence="6">The sequence shown here is derived from an EMBL/GenBank/DDBJ whole genome shotgun (WGS) entry which is preliminary data.</text>
</comment>
<keyword evidence="2 4" id="KW-0442">Lipid degradation</keyword>
<sequence length="352" mass="38745">MTDAELPINLALQGGGAHGALAWGVLDRLLEEPRLRITEISGASAGAMNAVVLAQGMEVGGRQGARDALSAFWKAVSRAARFSPIQRSYWDRVRGSFSLDASPGYLISETLSRIFSPYQLNPFDINPLRAVLKQAVDFDAVNRSQVRLHVTATNVRTGQPRIFSSGEITVEAVMASACLPLMYHAVEIDGEAYWDGGFSANPALTPLILDSKVVDVLIVQLNPLRREELPRTAREIINRMNEISFNTSLVKELRALSTLGRMIDEGIVTLTEGNDLRLHLIHGEADLQELSASSKLNAEWAYLQDLFARGRIWADDWLAKNLDQVGKRSTFSVDELMSIPQRPAGLAPLRDK</sequence>
<organism evidence="6 7">
    <name type="scientific">Paracoccus broussonetiae</name>
    <dbReference type="NCBI Taxonomy" id="3075834"/>
    <lineage>
        <taxon>Bacteria</taxon>
        <taxon>Pseudomonadati</taxon>
        <taxon>Pseudomonadota</taxon>
        <taxon>Alphaproteobacteria</taxon>
        <taxon>Rhodobacterales</taxon>
        <taxon>Paracoccaceae</taxon>
        <taxon>Paracoccus</taxon>
    </lineage>
</organism>
<gene>
    <name evidence="6" type="ORF">RM190_20705</name>
</gene>
<evidence type="ECO:0000259" key="5">
    <source>
        <dbReference type="PROSITE" id="PS51635"/>
    </source>
</evidence>
<dbReference type="InterPro" id="IPR002641">
    <property type="entry name" value="PNPLA_dom"/>
</dbReference>
<dbReference type="PANTHER" id="PTHR14226:SF78">
    <property type="entry name" value="SLR0060 PROTEIN"/>
    <property type="match status" value="1"/>
</dbReference>
<feature type="short sequence motif" description="DGA/G" evidence="4">
    <location>
        <begin position="195"/>
        <end position="197"/>
    </location>
</feature>